<dbReference type="Proteomes" id="UP000070463">
    <property type="component" value="Unassembled WGS sequence"/>
</dbReference>
<dbReference type="NCBIfam" id="NF001977">
    <property type="entry name" value="PRK00766.1"/>
    <property type="match status" value="1"/>
</dbReference>
<organism evidence="2 3">
    <name type="scientific">candidate division MSBL1 archaeon SCGC-AAA259I09</name>
    <dbReference type="NCBI Taxonomy" id="1698267"/>
    <lineage>
        <taxon>Archaea</taxon>
        <taxon>Methanobacteriati</taxon>
        <taxon>Methanobacteriota</taxon>
        <taxon>candidate division MSBL1</taxon>
    </lineage>
</organism>
<gene>
    <name evidence="2" type="ORF">AKJ37_01245</name>
</gene>
<dbReference type="Gene3D" id="3.30.2170.10">
    <property type="entry name" value="archaeoglobus fulgidus dsm 4304 superfamily"/>
    <property type="match status" value="1"/>
</dbReference>
<proteinExistence type="inferred from homology"/>
<keyword evidence="3" id="KW-1185">Reference proteome</keyword>
<dbReference type="PANTHER" id="PTHR39518">
    <property type="entry name" value="UPF0215 PROTEIN MJ1150"/>
    <property type="match status" value="1"/>
</dbReference>
<dbReference type="PANTHER" id="PTHR39518:SF2">
    <property type="entry name" value="UPF0215 PROTEIN MJ1150"/>
    <property type="match status" value="1"/>
</dbReference>
<name>A0A133UVA8_9EURY</name>
<dbReference type="Pfam" id="PF01949">
    <property type="entry name" value="Endo_dU"/>
    <property type="match status" value="1"/>
</dbReference>
<comment type="caution">
    <text evidence="2">The sequence shown here is derived from an EMBL/GenBank/DDBJ whole genome shotgun (WGS) entry which is preliminary data.</text>
</comment>
<evidence type="ECO:0000313" key="2">
    <source>
        <dbReference type="EMBL" id="KXA98117.1"/>
    </source>
</evidence>
<dbReference type="PIRSF" id="PIRSF006380">
    <property type="entry name" value="UCP006380"/>
    <property type="match status" value="1"/>
</dbReference>
<reference evidence="2 3" key="1">
    <citation type="journal article" date="2016" name="Sci. Rep.">
        <title>Metabolic traits of an uncultured archaeal lineage -MSBL1- from brine pools of the Red Sea.</title>
        <authorList>
            <person name="Mwirichia R."/>
            <person name="Alam I."/>
            <person name="Rashid M."/>
            <person name="Vinu M."/>
            <person name="Ba-Alawi W."/>
            <person name="Anthony Kamau A."/>
            <person name="Kamanda Ngugi D."/>
            <person name="Goker M."/>
            <person name="Klenk H.P."/>
            <person name="Bajic V."/>
            <person name="Stingl U."/>
        </authorList>
    </citation>
    <scope>NUCLEOTIDE SEQUENCE [LARGE SCALE GENOMIC DNA]</scope>
    <source>
        <strain evidence="2">SCGC-AAA259I09</strain>
    </source>
</reference>
<dbReference type="EMBL" id="LHXR01000008">
    <property type="protein sequence ID" value="KXA98117.1"/>
    <property type="molecule type" value="Genomic_DNA"/>
</dbReference>
<dbReference type="InterPro" id="IPR002802">
    <property type="entry name" value="Endo_dU"/>
</dbReference>
<dbReference type="HAMAP" id="MF_00582">
    <property type="entry name" value="UPF0215"/>
    <property type="match status" value="1"/>
</dbReference>
<protein>
    <recommendedName>
        <fullName evidence="1">UPF0215 protein AKJ37_01245</fullName>
    </recommendedName>
</protein>
<dbReference type="AlphaFoldDB" id="A0A133UVA8"/>
<evidence type="ECO:0000313" key="3">
    <source>
        <dbReference type="Proteomes" id="UP000070463"/>
    </source>
</evidence>
<evidence type="ECO:0000256" key="1">
    <source>
        <dbReference type="HAMAP-Rule" id="MF_00582"/>
    </source>
</evidence>
<sequence length="204" mass="22981">MKKKKFREIKPEIRTIGIDDGAFEPDSEGETCLVGVVLRGGKWIDGVLVDEVEIDGRDSTSTIIDMIENSRHKDQLRVVLTSGITFAGFNVLDIDEIFKKTDLPVIVVSREKPDMHSIKKALKNLPDWEERWEILTSTEKIIPVTRKNSDRRKSTVYIQVKGMGEEEAKELVRLTSTRSSVPEPLRLAHLIATAISRGESVGRV</sequence>
<accession>A0A133UVA8</accession>
<comment type="similarity">
    <text evidence="1">Belongs to the UPF0215 family.</text>
</comment>